<feature type="transmembrane region" description="Helical" evidence="12">
    <location>
        <begin position="61"/>
        <end position="85"/>
    </location>
</feature>
<evidence type="ECO:0000256" key="6">
    <source>
        <dbReference type="ARBA" id="ARBA00022989"/>
    </source>
</evidence>
<evidence type="ECO:0000256" key="12">
    <source>
        <dbReference type="SAM" id="Phobius"/>
    </source>
</evidence>
<dbReference type="PROSITE" id="PS51371">
    <property type="entry name" value="CBS"/>
    <property type="match status" value="2"/>
</dbReference>
<dbReference type="InterPro" id="IPR000644">
    <property type="entry name" value="CBS_dom"/>
</dbReference>
<dbReference type="Gene3D" id="3.10.580.10">
    <property type="entry name" value="CBS-domain"/>
    <property type="match status" value="1"/>
</dbReference>
<dbReference type="InterPro" id="IPR036318">
    <property type="entry name" value="FAD-bd_PCMH-like_sf"/>
</dbReference>
<dbReference type="InterPro" id="IPR016169">
    <property type="entry name" value="FAD-bd_PCMH_sub2"/>
</dbReference>
<evidence type="ECO:0000256" key="8">
    <source>
        <dbReference type="ARBA" id="ARBA00023136"/>
    </source>
</evidence>
<evidence type="ECO:0000256" key="5">
    <source>
        <dbReference type="ARBA" id="ARBA00022737"/>
    </source>
</evidence>
<dbReference type="AlphaFoldDB" id="A0A6J4Q6T4"/>
<keyword evidence="3" id="KW-1003">Cell membrane</keyword>
<dbReference type="CDD" id="cd04590">
    <property type="entry name" value="CBS_pair_CorC_HlyC_assoc"/>
    <property type="match status" value="1"/>
</dbReference>
<dbReference type="PROSITE" id="PS51846">
    <property type="entry name" value="CNNM"/>
    <property type="match status" value="1"/>
</dbReference>
<comment type="similarity">
    <text evidence="2">Belongs to the UPF0053 family.</text>
</comment>
<evidence type="ECO:0000259" key="14">
    <source>
        <dbReference type="PROSITE" id="PS51846"/>
    </source>
</evidence>
<reference evidence="15" key="1">
    <citation type="submission" date="2020-02" db="EMBL/GenBank/DDBJ databases">
        <authorList>
            <person name="Meier V. D."/>
        </authorList>
    </citation>
    <scope>NUCLEOTIDE SEQUENCE</scope>
    <source>
        <strain evidence="15">AVDCRST_MAG35</strain>
    </source>
</reference>
<gene>
    <name evidence="15" type="ORF">AVDCRST_MAG35-2925</name>
</gene>
<dbReference type="InterPro" id="IPR005170">
    <property type="entry name" value="Transptr-assoc_dom"/>
</dbReference>
<organism evidence="15">
    <name type="scientific">uncultured Quadrisphaera sp</name>
    <dbReference type="NCBI Taxonomy" id="904978"/>
    <lineage>
        <taxon>Bacteria</taxon>
        <taxon>Bacillati</taxon>
        <taxon>Actinomycetota</taxon>
        <taxon>Actinomycetes</taxon>
        <taxon>Kineosporiales</taxon>
        <taxon>Kineosporiaceae</taxon>
        <taxon>Quadrisphaera</taxon>
        <taxon>environmental samples</taxon>
    </lineage>
</organism>
<dbReference type="FunFam" id="3.10.580.10:FF:000002">
    <property type="entry name" value="Magnesium/cobalt efflux protein CorC"/>
    <property type="match status" value="1"/>
</dbReference>
<proteinExistence type="inferred from homology"/>
<dbReference type="PANTHER" id="PTHR43099:SF5">
    <property type="entry name" value="HLYC_CORC FAMILY TRANSPORTER"/>
    <property type="match status" value="1"/>
</dbReference>
<dbReference type="SUPFAM" id="SSF54631">
    <property type="entry name" value="CBS-domain pair"/>
    <property type="match status" value="1"/>
</dbReference>
<evidence type="ECO:0000313" key="15">
    <source>
        <dbReference type="EMBL" id="CAA9436363.1"/>
    </source>
</evidence>
<evidence type="ECO:0000256" key="1">
    <source>
        <dbReference type="ARBA" id="ARBA00004651"/>
    </source>
</evidence>
<feature type="domain" description="CBS" evidence="13">
    <location>
        <begin position="283"/>
        <end position="340"/>
    </location>
</feature>
<dbReference type="SMART" id="SM01091">
    <property type="entry name" value="CorC_HlyC"/>
    <property type="match status" value="1"/>
</dbReference>
<evidence type="ECO:0000256" key="3">
    <source>
        <dbReference type="ARBA" id="ARBA00022475"/>
    </source>
</evidence>
<feature type="domain" description="CBS" evidence="13">
    <location>
        <begin position="219"/>
        <end position="280"/>
    </location>
</feature>
<feature type="compositionally biased region" description="Basic and acidic residues" evidence="11">
    <location>
        <begin position="430"/>
        <end position="448"/>
    </location>
</feature>
<accession>A0A6J4Q6T4</accession>
<dbReference type="GO" id="GO:0005886">
    <property type="term" value="C:plasma membrane"/>
    <property type="evidence" value="ECO:0007669"/>
    <property type="project" value="UniProtKB-SubCell"/>
</dbReference>
<dbReference type="GO" id="GO:0050660">
    <property type="term" value="F:flavin adenine dinucleotide binding"/>
    <property type="evidence" value="ECO:0007669"/>
    <property type="project" value="InterPro"/>
</dbReference>
<comment type="subcellular location">
    <subcellularLocation>
        <location evidence="1">Cell membrane</location>
        <topology evidence="1">Multi-pass membrane protein</topology>
    </subcellularLocation>
</comment>
<dbReference type="SUPFAM" id="SSF56176">
    <property type="entry name" value="FAD-binding/transporter-associated domain-like"/>
    <property type="match status" value="1"/>
</dbReference>
<evidence type="ECO:0000256" key="4">
    <source>
        <dbReference type="ARBA" id="ARBA00022692"/>
    </source>
</evidence>
<evidence type="ECO:0000256" key="10">
    <source>
        <dbReference type="PROSITE-ProRule" id="PRU01193"/>
    </source>
</evidence>
<protein>
    <submittedName>
        <fullName evidence="15">Hemolysins and related proteins containing CBS domains</fullName>
    </submittedName>
</protein>
<dbReference type="PANTHER" id="PTHR43099">
    <property type="entry name" value="UPF0053 PROTEIN YRKA"/>
    <property type="match status" value="1"/>
</dbReference>
<dbReference type="Pfam" id="PF00571">
    <property type="entry name" value="CBS"/>
    <property type="match status" value="2"/>
</dbReference>
<evidence type="ECO:0000256" key="9">
    <source>
        <dbReference type="PROSITE-ProRule" id="PRU00703"/>
    </source>
</evidence>
<feature type="domain" description="CNNM transmembrane" evidence="14">
    <location>
        <begin position="2"/>
        <end position="206"/>
    </location>
</feature>
<evidence type="ECO:0000259" key="13">
    <source>
        <dbReference type="PROSITE" id="PS51371"/>
    </source>
</evidence>
<evidence type="ECO:0000256" key="7">
    <source>
        <dbReference type="ARBA" id="ARBA00023122"/>
    </source>
</evidence>
<dbReference type="Gene3D" id="3.30.465.10">
    <property type="match status" value="1"/>
</dbReference>
<evidence type="ECO:0000256" key="2">
    <source>
        <dbReference type="ARBA" id="ARBA00006337"/>
    </source>
</evidence>
<feature type="transmembrane region" description="Helical" evidence="12">
    <location>
        <begin position="105"/>
        <end position="125"/>
    </location>
</feature>
<dbReference type="InterPro" id="IPR046342">
    <property type="entry name" value="CBS_dom_sf"/>
</dbReference>
<dbReference type="InterPro" id="IPR051676">
    <property type="entry name" value="UPF0053_domain"/>
</dbReference>
<sequence>MGPVPAWLEIVLVLVFVLVGGFFSMSELAVVSLRDGQVRTLRESGRRGAAVGRLRDDTNRFLSAVQIGVTLAGFFASAFGGAVLARRLEPTIAGFGLAEAAAGTVALVAVTILVSYASLVLGELVPKRLALQKTEPISLAVAPVLDRVASVTRPVVWVLGVSTNAVVRLLGLDPRADRDEVSEEELREMVSSHGELADDERRVIDDVFDAADRRLSEVMIPRTEVAFLAASMGLEQAAEAVEHQPHSRYPVTGESADDVLGFVHVRDLLTAARRGEGGTLADIARPIAMLPGTKALLPALTELRRARRHLAVVVDEYGGTDGIVTLEDLVEELVGEIEDEYDTSPEHDEALGGPFGAQEVDGLLHRSEVVEQTGLALPDGPYETLGGFVVTALGRMPSVGDAVEALGHRLEVREMDGRRAARIWVEPLPDDGRDGDGPAHHPEETPRA</sequence>
<keyword evidence="4 10" id="KW-0812">Transmembrane</keyword>
<feature type="transmembrane region" description="Helical" evidence="12">
    <location>
        <begin position="6"/>
        <end position="33"/>
    </location>
</feature>
<dbReference type="Pfam" id="PF01595">
    <property type="entry name" value="CNNM"/>
    <property type="match status" value="1"/>
</dbReference>
<keyword evidence="7 9" id="KW-0129">CBS domain</keyword>
<keyword evidence="5" id="KW-0677">Repeat</keyword>
<keyword evidence="6 10" id="KW-1133">Transmembrane helix</keyword>
<evidence type="ECO:0000256" key="11">
    <source>
        <dbReference type="SAM" id="MobiDB-lite"/>
    </source>
</evidence>
<keyword evidence="8 10" id="KW-0472">Membrane</keyword>
<dbReference type="InterPro" id="IPR002550">
    <property type="entry name" value="CNNM"/>
</dbReference>
<feature type="region of interest" description="Disordered" evidence="11">
    <location>
        <begin position="426"/>
        <end position="448"/>
    </location>
</feature>
<dbReference type="EMBL" id="CADCUY010000571">
    <property type="protein sequence ID" value="CAA9436363.1"/>
    <property type="molecule type" value="Genomic_DNA"/>
</dbReference>
<name>A0A6J4Q6T4_9ACTN</name>
<dbReference type="InterPro" id="IPR044751">
    <property type="entry name" value="Ion_transp-like_CBS"/>
</dbReference>
<dbReference type="Pfam" id="PF03471">
    <property type="entry name" value="CorC_HlyC"/>
    <property type="match status" value="1"/>
</dbReference>